<dbReference type="AlphaFoldDB" id="A0A6D2IGE7"/>
<evidence type="ECO:0000313" key="3">
    <source>
        <dbReference type="Proteomes" id="UP000467841"/>
    </source>
</evidence>
<reference evidence="1 3" key="1">
    <citation type="submission" date="2020-01" db="EMBL/GenBank/DDBJ databases">
        <authorList>
            <person name="Mishra B."/>
        </authorList>
    </citation>
    <scope>NUCLEOTIDE SEQUENCE [LARGE SCALE GENOMIC DNA]</scope>
</reference>
<evidence type="ECO:0000313" key="1">
    <source>
        <dbReference type="EMBL" id="CAA7025728.1"/>
    </source>
</evidence>
<dbReference type="EMBL" id="CACVBM020001032">
    <property type="protein sequence ID" value="CAA7025728.1"/>
    <property type="molecule type" value="Genomic_DNA"/>
</dbReference>
<evidence type="ECO:0000313" key="2">
    <source>
        <dbReference type="EMBL" id="CAA7047440.1"/>
    </source>
</evidence>
<dbReference type="EMBL" id="CACVBM020001373">
    <property type="protein sequence ID" value="CAA7047440.1"/>
    <property type="molecule type" value="Genomic_DNA"/>
</dbReference>
<proteinExistence type="predicted"/>
<name>A0A6D2IGE7_9BRAS</name>
<protein>
    <submittedName>
        <fullName evidence="1">Uncharacterized protein</fullName>
    </submittedName>
</protein>
<dbReference type="Proteomes" id="UP000467841">
    <property type="component" value="Unassembled WGS sequence"/>
</dbReference>
<accession>A0A6D2IGE7</accession>
<sequence>MASTAPSSSVKLMTFQILEKVDGQFCNDEILKSRSWSDRFPEQSSRAFLPLPNRSFSRSSTKSKDFEFVFVSLVVLLPIMKIQRGCETIEAQVFSQRINLMRLQYKQFKEEHRNI</sequence>
<organism evidence="1 3">
    <name type="scientific">Microthlaspi erraticum</name>
    <dbReference type="NCBI Taxonomy" id="1685480"/>
    <lineage>
        <taxon>Eukaryota</taxon>
        <taxon>Viridiplantae</taxon>
        <taxon>Streptophyta</taxon>
        <taxon>Embryophyta</taxon>
        <taxon>Tracheophyta</taxon>
        <taxon>Spermatophyta</taxon>
        <taxon>Magnoliopsida</taxon>
        <taxon>eudicotyledons</taxon>
        <taxon>Gunneridae</taxon>
        <taxon>Pentapetalae</taxon>
        <taxon>rosids</taxon>
        <taxon>malvids</taxon>
        <taxon>Brassicales</taxon>
        <taxon>Brassicaceae</taxon>
        <taxon>Coluteocarpeae</taxon>
        <taxon>Microthlaspi</taxon>
    </lineage>
</organism>
<keyword evidence="3" id="KW-1185">Reference proteome</keyword>
<gene>
    <name evidence="1" type="ORF">MERR_LOCUS12963</name>
    <name evidence="2" type="ORF">MERR_LOCUS34675</name>
</gene>